<evidence type="ECO:0000256" key="1">
    <source>
        <dbReference type="SAM" id="MobiDB-lite"/>
    </source>
</evidence>
<name>A0AAW2CHK0_9ROSI</name>
<dbReference type="SMART" id="SM00575">
    <property type="entry name" value="ZnF_PMZ"/>
    <property type="match status" value="1"/>
</dbReference>
<dbReference type="EMBL" id="JAZDWU010000007">
    <property type="protein sequence ID" value="KAK9997198.1"/>
    <property type="molecule type" value="Genomic_DNA"/>
</dbReference>
<organism evidence="3 4">
    <name type="scientific">Lithocarpus litseifolius</name>
    <dbReference type="NCBI Taxonomy" id="425828"/>
    <lineage>
        <taxon>Eukaryota</taxon>
        <taxon>Viridiplantae</taxon>
        <taxon>Streptophyta</taxon>
        <taxon>Embryophyta</taxon>
        <taxon>Tracheophyta</taxon>
        <taxon>Spermatophyta</taxon>
        <taxon>Magnoliopsida</taxon>
        <taxon>eudicotyledons</taxon>
        <taxon>Gunneridae</taxon>
        <taxon>Pentapetalae</taxon>
        <taxon>rosids</taxon>
        <taxon>fabids</taxon>
        <taxon>Fagales</taxon>
        <taxon>Fagaceae</taxon>
        <taxon>Lithocarpus</taxon>
    </lineage>
</organism>
<reference evidence="3 4" key="1">
    <citation type="submission" date="2024-01" db="EMBL/GenBank/DDBJ databases">
        <title>A telomere-to-telomere, gap-free genome of sweet tea (Lithocarpus litseifolius).</title>
        <authorList>
            <person name="Zhou J."/>
        </authorList>
    </citation>
    <scope>NUCLEOTIDE SEQUENCE [LARGE SCALE GENOMIC DNA]</scope>
    <source>
        <strain evidence="3">Zhou-2022a</strain>
        <tissue evidence="3">Leaf</tissue>
    </source>
</reference>
<evidence type="ECO:0000313" key="3">
    <source>
        <dbReference type="EMBL" id="KAK9997198.1"/>
    </source>
</evidence>
<gene>
    <name evidence="3" type="ORF">SO802_021884</name>
</gene>
<dbReference type="PANTHER" id="PTHR31973:SF187">
    <property type="entry name" value="MUTATOR TRANSPOSASE MUDRA PROTEIN"/>
    <property type="match status" value="1"/>
</dbReference>
<dbReference type="InterPro" id="IPR006564">
    <property type="entry name" value="Znf_PMZ"/>
</dbReference>
<accession>A0AAW2CHK0</accession>
<dbReference type="Proteomes" id="UP001459277">
    <property type="component" value="Unassembled WGS sequence"/>
</dbReference>
<feature type="compositionally biased region" description="Basic residues" evidence="1">
    <location>
        <begin position="102"/>
        <end position="115"/>
    </location>
</feature>
<comment type="caution">
    <text evidence="3">The sequence shown here is derived from an EMBL/GenBank/DDBJ whole genome shotgun (WGS) entry which is preliminary data.</text>
</comment>
<evidence type="ECO:0000259" key="2">
    <source>
        <dbReference type="SMART" id="SM00575"/>
    </source>
</evidence>
<dbReference type="GO" id="GO:0008270">
    <property type="term" value="F:zinc ion binding"/>
    <property type="evidence" value="ECO:0007669"/>
    <property type="project" value="InterPro"/>
</dbReference>
<feature type="region of interest" description="Disordered" evidence="1">
    <location>
        <begin position="97"/>
        <end position="131"/>
    </location>
</feature>
<evidence type="ECO:0000313" key="4">
    <source>
        <dbReference type="Proteomes" id="UP001459277"/>
    </source>
</evidence>
<feature type="domain" description="Zinc finger PMZ-type" evidence="2">
    <location>
        <begin position="32"/>
        <end position="59"/>
    </location>
</feature>
<dbReference type="AlphaFoldDB" id="A0AAW2CHK0"/>
<sequence>MSSSRWLACWASNTKFEVKNGLQSFIMDLAKRTCSCRKRDITGIPYCHAISCIFFNRKAAEKYINDCYKLSIYKACYEPIIDLINCQNMWTPTGFPLVQPPIKRRPPSRPKKKRVREPNESSRGHSGNCQEMQVIQLTGSMLVDQVEE</sequence>
<keyword evidence="4" id="KW-1185">Reference proteome</keyword>
<proteinExistence type="predicted"/>
<protein>
    <recommendedName>
        <fullName evidence="2">Zinc finger PMZ-type domain-containing protein</fullName>
    </recommendedName>
</protein>
<dbReference type="PANTHER" id="PTHR31973">
    <property type="entry name" value="POLYPROTEIN, PUTATIVE-RELATED"/>
    <property type="match status" value="1"/>
</dbReference>